<sequence length="323" mass="38505">MGVHPQFRRQDELLRILKREYCNLCKDLKIARSGAHKKKDKRMKVDLKNSLLERVELQQESEGTLMTMDQINGLIHKNNKATLELRKIASTTEGKLEERRSQSEYRLVSAENKLETAKLRFNIVQCENKKIRQDIDHMLQDRALFNQAWEKMLAALSKGKKFLDDLFESSTLAYDQRDEWCLKLRTMQEKGRIDQMLQVQEMRDLIKAFDHEMTVYLFLATKGMTRVNRKQEEREELQKRKEEENIRRQHEYHLDLLDSITDYTGETSQYRIIDQFEKIEQENFSMYRMLTEFCAENDFLSREVRAVRQAASMNINPCLQIHA</sequence>
<proteinExistence type="predicted"/>
<dbReference type="AlphaFoldDB" id="A0A2A4JTF2"/>
<accession>A0A2A4JTF2</accession>
<feature type="domain" description="ODAD1 central coiled coil region" evidence="2">
    <location>
        <begin position="110"/>
        <end position="311"/>
    </location>
</feature>
<dbReference type="STRING" id="7102.A0A2A4JTF2"/>
<gene>
    <name evidence="3" type="ORF">B5V51_12451</name>
</gene>
<evidence type="ECO:0000259" key="2">
    <source>
        <dbReference type="Pfam" id="PF21773"/>
    </source>
</evidence>
<keyword evidence="1" id="KW-0175">Coiled coil</keyword>
<protein>
    <recommendedName>
        <fullName evidence="2">ODAD1 central coiled coil region domain-containing protein</fullName>
    </recommendedName>
</protein>
<dbReference type="InterPro" id="IPR051876">
    <property type="entry name" value="ODA-DC/CCD"/>
</dbReference>
<dbReference type="EMBL" id="NWSH01000657">
    <property type="protein sequence ID" value="PCG74978.1"/>
    <property type="molecule type" value="Genomic_DNA"/>
</dbReference>
<comment type="caution">
    <text evidence="3">The sequence shown here is derived from an EMBL/GenBank/DDBJ whole genome shotgun (WGS) entry which is preliminary data.</text>
</comment>
<evidence type="ECO:0000256" key="1">
    <source>
        <dbReference type="ARBA" id="ARBA00023054"/>
    </source>
</evidence>
<organism evidence="3">
    <name type="scientific">Heliothis virescens</name>
    <name type="common">Tobacco budworm moth</name>
    <dbReference type="NCBI Taxonomy" id="7102"/>
    <lineage>
        <taxon>Eukaryota</taxon>
        <taxon>Metazoa</taxon>
        <taxon>Ecdysozoa</taxon>
        <taxon>Arthropoda</taxon>
        <taxon>Hexapoda</taxon>
        <taxon>Insecta</taxon>
        <taxon>Pterygota</taxon>
        <taxon>Neoptera</taxon>
        <taxon>Endopterygota</taxon>
        <taxon>Lepidoptera</taxon>
        <taxon>Glossata</taxon>
        <taxon>Ditrysia</taxon>
        <taxon>Noctuoidea</taxon>
        <taxon>Noctuidae</taxon>
        <taxon>Heliothinae</taxon>
        <taxon>Heliothis</taxon>
    </lineage>
</organism>
<reference evidence="3" key="1">
    <citation type="submission" date="2017-09" db="EMBL/GenBank/DDBJ databases">
        <title>Contemporary evolution of a Lepidopteran species, Heliothis virescens, in response to modern agricultural practices.</title>
        <authorList>
            <person name="Fritz M.L."/>
            <person name="Deyonke A.M."/>
            <person name="Papanicolaou A."/>
            <person name="Micinski S."/>
            <person name="Westbrook J."/>
            <person name="Gould F."/>
        </authorList>
    </citation>
    <scope>NUCLEOTIDE SEQUENCE [LARGE SCALE GENOMIC DNA]</scope>
    <source>
        <strain evidence="3">HvINT-</strain>
        <tissue evidence="3">Whole body</tissue>
    </source>
</reference>
<dbReference type="PANTHER" id="PTHR21694">
    <property type="entry name" value="COILED-COIL DOMAIN-CONTAINING PROTEIN 63"/>
    <property type="match status" value="1"/>
</dbReference>
<dbReference type="PANTHER" id="PTHR21694:SF18">
    <property type="entry name" value="COILED-COIL DOMAIN-CONTAINING PROTEIN 63"/>
    <property type="match status" value="1"/>
</dbReference>
<dbReference type="InterPro" id="IPR049258">
    <property type="entry name" value="ODAD1_CC"/>
</dbReference>
<name>A0A2A4JTF2_HELVI</name>
<dbReference type="Pfam" id="PF21773">
    <property type="entry name" value="ODAD1_CC"/>
    <property type="match status" value="1"/>
</dbReference>
<evidence type="ECO:0000313" key="3">
    <source>
        <dbReference type="EMBL" id="PCG74978.1"/>
    </source>
</evidence>